<gene>
    <name evidence="1" type="ORF">TU35_002125</name>
</gene>
<reference evidence="1" key="1">
    <citation type="submission" date="2024-07" db="EMBL/GenBank/DDBJ databases">
        <title>Metagenome and Metagenome-Assembled Genomes of Archaea from a hot spring from the geothermal field of Los Azufres, Mexico.</title>
        <authorList>
            <person name="Marin-Paredes R."/>
            <person name="Martinez-Romero E."/>
            <person name="Servin-Garciduenas L.E."/>
        </authorList>
    </citation>
    <scope>NUCLEOTIDE SEQUENCE</scope>
</reference>
<evidence type="ECO:0000313" key="1">
    <source>
        <dbReference type="EMBL" id="MFB6490038.1"/>
    </source>
</evidence>
<name>A0ACC6UZB6_9CREN</name>
<organism evidence="1 2">
    <name type="scientific">Thermoproteus sp. AZ2</name>
    <dbReference type="NCBI Taxonomy" id="1609232"/>
    <lineage>
        <taxon>Archaea</taxon>
        <taxon>Thermoproteota</taxon>
        <taxon>Thermoprotei</taxon>
        <taxon>Thermoproteales</taxon>
        <taxon>Thermoproteaceae</taxon>
        <taxon>Thermoproteus</taxon>
    </lineage>
</organism>
<protein>
    <submittedName>
        <fullName evidence="1">Uncharacterized protein</fullName>
    </submittedName>
</protein>
<dbReference type="EMBL" id="JZWT02000004">
    <property type="protein sequence ID" value="MFB6490038.1"/>
    <property type="molecule type" value="Genomic_DNA"/>
</dbReference>
<dbReference type="Proteomes" id="UP000033636">
    <property type="component" value="Unassembled WGS sequence"/>
</dbReference>
<comment type="caution">
    <text evidence="1">The sequence shown here is derived from an EMBL/GenBank/DDBJ whole genome shotgun (WGS) entry which is preliminary data.</text>
</comment>
<accession>A0ACC6UZB6</accession>
<evidence type="ECO:0000313" key="2">
    <source>
        <dbReference type="Proteomes" id="UP000033636"/>
    </source>
</evidence>
<sequence>MRVSIILAAAGAVLIALAIVLFLFTASSSDILTLATDIVNKLNASQPVALKPGANITLTSPEAAVLVINSTRPLPIMPANATAYSGGLEVALVTPNISTYIVNNYTETVVIRYALVSLPAAKIASSLSYALAAFALGVLGSALLIIAAALYALKR</sequence>
<proteinExistence type="predicted"/>